<feature type="signal peptide" evidence="7">
    <location>
        <begin position="1"/>
        <end position="21"/>
    </location>
</feature>
<reference evidence="9" key="2">
    <citation type="submission" date="2025-08" db="UniProtKB">
        <authorList>
            <consortium name="Ensembl"/>
        </authorList>
    </citation>
    <scope>IDENTIFICATION</scope>
</reference>
<evidence type="ECO:0000256" key="3">
    <source>
        <dbReference type="ARBA" id="ARBA00022801"/>
    </source>
</evidence>
<dbReference type="PRINTS" id="PR00722">
    <property type="entry name" value="CHYMOTRYPSIN"/>
</dbReference>
<evidence type="ECO:0000256" key="1">
    <source>
        <dbReference type="ARBA" id="ARBA00022670"/>
    </source>
</evidence>
<dbReference type="GeneTree" id="ENSGT00940000159928"/>
<evidence type="ECO:0000256" key="2">
    <source>
        <dbReference type="ARBA" id="ARBA00022729"/>
    </source>
</evidence>
<organism evidence="9 10">
    <name type="scientific">Erpetoichthys calabaricus</name>
    <name type="common">Rope fish</name>
    <name type="synonym">Calamoichthys calabaricus</name>
    <dbReference type="NCBI Taxonomy" id="27687"/>
    <lineage>
        <taxon>Eukaryota</taxon>
        <taxon>Metazoa</taxon>
        <taxon>Chordata</taxon>
        <taxon>Craniata</taxon>
        <taxon>Vertebrata</taxon>
        <taxon>Euteleostomi</taxon>
        <taxon>Actinopterygii</taxon>
        <taxon>Polypteriformes</taxon>
        <taxon>Polypteridae</taxon>
        <taxon>Erpetoichthys</taxon>
    </lineage>
</organism>
<dbReference type="PANTHER" id="PTHR24271">
    <property type="entry name" value="KALLIKREIN-RELATED"/>
    <property type="match status" value="1"/>
</dbReference>
<evidence type="ECO:0000256" key="6">
    <source>
        <dbReference type="RuleBase" id="RU363034"/>
    </source>
</evidence>
<feature type="chain" id="PRO_5034547951" evidence="7">
    <location>
        <begin position="22"/>
        <end position="248"/>
    </location>
</feature>
<dbReference type="PANTHER" id="PTHR24271:SF52">
    <property type="entry name" value="GRANZYME K"/>
    <property type="match status" value="1"/>
</dbReference>
<accession>A0A8C4RRX1</accession>
<dbReference type="Pfam" id="PF00089">
    <property type="entry name" value="Trypsin"/>
    <property type="match status" value="1"/>
</dbReference>
<dbReference type="GO" id="GO:0004252">
    <property type="term" value="F:serine-type endopeptidase activity"/>
    <property type="evidence" value="ECO:0007669"/>
    <property type="project" value="InterPro"/>
</dbReference>
<protein>
    <submittedName>
        <fullName evidence="9">Granzyme A</fullName>
    </submittedName>
</protein>
<feature type="domain" description="Peptidase S1" evidence="8">
    <location>
        <begin position="26"/>
        <end position="247"/>
    </location>
</feature>
<sequence>MHLQLVLYGALVFGLLTSLEGDCLKIIGGKEVAPHSKPYMAYLSIGCGAALIKEDWVLTAAHCFRLGEVAVLGAHSIKKNEKQQQMLQVKGVFMYPKYNCLTKQNDLMLMQLEKPATLNKQVSLLSLPSSGDDVSPGTRCNVAGWGTTSFMGKMSDTLREVNVTVIDRKLCNTNSYYNGLISKSMLCAGDKIGGKDSCGGDSGGPLICDGVYRGIVSFGADCGLATKPGVYTLLTDKYLKWIQDTISA</sequence>
<keyword evidence="10" id="KW-1185">Reference proteome</keyword>
<reference evidence="9" key="3">
    <citation type="submission" date="2025-09" db="UniProtKB">
        <authorList>
            <consortium name="Ensembl"/>
        </authorList>
    </citation>
    <scope>IDENTIFICATION</scope>
</reference>
<evidence type="ECO:0000313" key="10">
    <source>
        <dbReference type="Proteomes" id="UP000694620"/>
    </source>
</evidence>
<dbReference type="Proteomes" id="UP000694620">
    <property type="component" value="Chromosome 5"/>
</dbReference>
<dbReference type="FunFam" id="2.40.10.10:FF:000120">
    <property type="entry name" value="Putative serine protease"/>
    <property type="match status" value="1"/>
</dbReference>
<keyword evidence="5" id="KW-1015">Disulfide bond</keyword>
<dbReference type="InterPro" id="IPR043504">
    <property type="entry name" value="Peptidase_S1_PA_chymotrypsin"/>
</dbReference>
<keyword evidence="2 7" id="KW-0732">Signal</keyword>
<reference evidence="9" key="1">
    <citation type="submission" date="2021-06" db="EMBL/GenBank/DDBJ databases">
        <authorList>
            <consortium name="Wellcome Sanger Institute Data Sharing"/>
        </authorList>
    </citation>
    <scope>NUCLEOTIDE SEQUENCE [LARGE SCALE GENOMIC DNA]</scope>
</reference>
<dbReference type="SUPFAM" id="SSF50494">
    <property type="entry name" value="Trypsin-like serine proteases"/>
    <property type="match status" value="1"/>
</dbReference>
<keyword evidence="1 6" id="KW-0645">Protease</keyword>
<dbReference type="Ensembl" id="ENSECRT00000005954.1">
    <property type="protein sequence ID" value="ENSECRP00000005855.1"/>
    <property type="gene ID" value="ENSECRG00000003924.1"/>
</dbReference>
<dbReference type="AlphaFoldDB" id="A0A8C4RRX1"/>
<dbReference type="InterPro" id="IPR001254">
    <property type="entry name" value="Trypsin_dom"/>
</dbReference>
<evidence type="ECO:0000259" key="8">
    <source>
        <dbReference type="PROSITE" id="PS50240"/>
    </source>
</evidence>
<dbReference type="PROSITE" id="PS00135">
    <property type="entry name" value="TRYPSIN_SER"/>
    <property type="match status" value="1"/>
</dbReference>
<dbReference type="CDD" id="cd00190">
    <property type="entry name" value="Tryp_SPc"/>
    <property type="match status" value="1"/>
</dbReference>
<evidence type="ECO:0000313" key="9">
    <source>
        <dbReference type="Ensembl" id="ENSECRP00000005855.1"/>
    </source>
</evidence>
<proteinExistence type="predicted"/>
<evidence type="ECO:0000256" key="4">
    <source>
        <dbReference type="ARBA" id="ARBA00022825"/>
    </source>
</evidence>
<dbReference type="SMART" id="SM00020">
    <property type="entry name" value="Tryp_SPc"/>
    <property type="match status" value="1"/>
</dbReference>
<keyword evidence="4 6" id="KW-0720">Serine protease</keyword>
<gene>
    <name evidence="9" type="primary">GZMA</name>
</gene>
<dbReference type="PROSITE" id="PS50240">
    <property type="entry name" value="TRYPSIN_DOM"/>
    <property type="match status" value="1"/>
</dbReference>
<dbReference type="Gene3D" id="2.40.10.10">
    <property type="entry name" value="Trypsin-like serine proteases"/>
    <property type="match status" value="2"/>
</dbReference>
<evidence type="ECO:0000256" key="7">
    <source>
        <dbReference type="SAM" id="SignalP"/>
    </source>
</evidence>
<name>A0A8C4RRX1_ERPCA</name>
<evidence type="ECO:0000256" key="5">
    <source>
        <dbReference type="ARBA" id="ARBA00023157"/>
    </source>
</evidence>
<dbReference type="InterPro" id="IPR033116">
    <property type="entry name" value="TRYPSIN_SER"/>
</dbReference>
<keyword evidence="3 6" id="KW-0378">Hydrolase</keyword>
<dbReference type="InterPro" id="IPR018114">
    <property type="entry name" value="TRYPSIN_HIS"/>
</dbReference>
<dbReference type="GO" id="GO:0006508">
    <property type="term" value="P:proteolysis"/>
    <property type="evidence" value="ECO:0007669"/>
    <property type="project" value="UniProtKB-KW"/>
</dbReference>
<dbReference type="PROSITE" id="PS00134">
    <property type="entry name" value="TRYPSIN_HIS"/>
    <property type="match status" value="1"/>
</dbReference>
<dbReference type="InterPro" id="IPR009003">
    <property type="entry name" value="Peptidase_S1_PA"/>
</dbReference>
<dbReference type="InterPro" id="IPR001314">
    <property type="entry name" value="Peptidase_S1A"/>
</dbReference>